<accession>A0A3B0YEV5</accession>
<reference evidence="7" key="1">
    <citation type="submission" date="2018-06" db="EMBL/GenBank/DDBJ databases">
        <authorList>
            <person name="Zhirakovskaya E."/>
        </authorList>
    </citation>
    <scope>NUCLEOTIDE SEQUENCE</scope>
</reference>
<comment type="similarity">
    <text evidence="2">Belongs to the FKBP-type PPIase family.</text>
</comment>
<evidence type="ECO:0000256" key="2">
    <source>
        <dbReference type="ARBA" id="ARBA00006577"/>
    </source>
</evidence>
<name>A0A3B0YEV5_9ZZZZ</name>
<evidence type="ECO:0000256" key="3">
    <source>
        <dbReference type="ARBA" id="ARBA00013194"/>
    </source>
</evidence>
<evidence type="ECO:0000259" key="6">
    <source>
        <dbReference type="PROSITE" id="PS50059"/>
    </source>
</evidence>
<dbReference type="InterPro" id="IPR001179">
    <property type="entry name" value="PPIase_FKBP_dom"/>
</dbReference>
<keyword evidence="4" id="KW-0697">Rotamase</keyword>
<keyword evidence="5" id="KW-0413">Isomerase</keyword>
<dbReference type="NCBIfam" id="NF011676">
    <property type="entry name" value="PRK15095.1"/>
    <property type="match status" value="1"/>
</dbReference>
<dbReference type="InterPro" id="IPR048261">
    <property type="entry name" value="SlpA/SlyD-like_ins_sf"/>
</dbReference>
<dbReference type="InterPro" id="IPR046357">
    <property type="entry name" value="PPIase_dom_sf"/>
</dbReference>
<proteinExistence type="inferred from homology"/>
<dbReference type="Pfam" id="PF00254">
    <property type="entry name" value="FKBP_C"/>
    <property type="match status" value="1"/>
</dbReference>
<dbReference type="AlphaFoldDB" id="A0A3B0YEV5"/>
<dbReference type="EMBL" id="UOFL01000049">
    <property type="protein sequence ID" value="VAW73862.1"/>
    <property type="molecule type" value="Genomic_DNA"/>
</dbReference>
<dbReference type="Gene3D" id="2.40.10.330">
    <property type="match status" value="1"/>
</dbReference>
<evidence type="ECO:0000313" key="7">
    <source>
        <dbReference type="EMBL" id="VAW73862.1"/>
    </source>
</evidence>
<feature type="domain" description="PPIase FKBP-type" evidence="6">
    <location>
        <begin position="10"/>
        <end position="94"/>
    </location>
</feature>
<evidence type="ECO:0000256" key="5">
    <source>
        <dbReference type="ARBA" id="ARBA00023235"/>
    </source>
</evidence>
<evidence type="ECO:0000256" key="1">
    <source>
        <dbReference type="ARBA" id="ARBA00000971"/>
    </source>
</evidence>
<dbReference type="PROSITE" id="PS50059">
    <property type="entry name" value="FKBP_PPIASE"/>
    <property type="match status" value="1"/>
</dbReference>
<gene>
    <name evidence="7" type="ORF">MNBD_GAMMA12-3720</name>
</gene>
<dbReference type="PANTHER" id="PTHR47861:SF4">
    <property type="entry name" value="FKBP-TYPE 16 KDA PEPTIDYL-PROLYL CIS-TRANS ISOMERASE"/>
    <property type="match status" value="1"/>
</dbReference>
<dbReference type="Gene3D" id="3.10.50.40">
    <property type="match status" value="1"/>
</dbReference>
<protein>
    <recommendedName>
        <fullName evidence="3">peptidylprolyl isomerase</fullName>
        <ecNumber evidence="3">5.2.1.8</ecNumber>
    </recommendedName>
</protein>
<dbReference type="PANTHER" id="PTHR47861">
    <property type="entry name" value="FKBP-TYPE PEPTIDYL-PROLYL CIS-TRANS ISOMERASE SLYD"/>
    <property type="match status" value="1"/>
</dbReference>
<evidence type="ECO:0000256" key="4">
    <source>
        <dbReference type="ARBA" id="ARBA00023110"/>
    </source>
</evidence>
<sequence>MNDGIKVTEGSAIVIHFTITLEDGTIAESSRDGDPYEFVIGDGSINPGLELALIGKLVGEQESIIIGPEIAFGYPEDDAIMILPKDDFPDDVPPEPGNVIMFTVPSGEELPGVVLEDLGEAIKIDFNHPLAGHDLNFDFEIIDIN</sequence>
<dbReference type="GO" id="GO:0003755">
    <property type="term" value="F:peptidyl-prolyl cis-trans isomerase activity"/>
    <property type="evidence" value="ECO:0007669"/>
    <property type="project" value="UniProtKB-KW"/>
</dbReference>
<organism evidence="7">
    <name type="scientific">hydrothermal vent metagenome</name>
    <dbReference type="NCBI Taxonomy" id="652676"/>
    <lineage>
        <taxon>unclassified sequences</taxon>
        <taxon>metagenomes</taxon>
        <taxon>ecological metagenomes</taxon>
    </lineage>
</organism>
<dbReference type="EC" id="5.2.1.8" evidence="3"/>
<dbReference type="SUPFAM" id="SSF54534">
    <property type="entry name" value="FKBP-like"/>
    <property type="match status" value="1"/>
</dbReference>
<comment type="catalytic activity">
    <reaction evidence="1">
        <text>[protein]-peptidylproline (omega=180) = [protein]-peptidylproline (omega=0)</text>
        <dbReference type="Rhea" id="RHEA:16237"/>
        <dbReference type="Rhea" id="RHEA-COMP:10747"/>
        <dbReference type="Rhea" id="RHEA-COMP:10748"/>
        <dbReference type="ChEBI" id="CHEBI:83833"/>
        <dbReference type="ChEBI" id="CHEBI:83834"/>
        <dbReference type="EC" id="5.2.1.8"/>
    </reaction>
</comment>